<organism evidence="1 2">
    <name type="scientific">Portunus trituberculatus</name>
    <name type="common">Swimming crab</name>
    <name type="synonym">Neptunus trituberculatus</name>
    <dbReference type="NCBI Taxonomy" id="210409"/>
    <lineage>
        <taxon>Eukaryota</taxon>
        <taxon>Metazoa</taxon>
        <taxon>Ecdysozoa</taxon>
        <taxon>Arthropoda</taxon>
        <taxon>Crustacea</taxon>
        <taxon>Multicrustacea</taxon>
        <taxon>Malacostraca</taxon>
        <taxon>Eumalacostraca</taxon>
        <taxon>Eucarida</taxon>
        <taxon>Decapoda</taxon>
        <taxon>Pleocyemata</taxon>
        <taxon>Brachyura</taxon>
        <taxon>Eubrachyura</taxon>
        <taxon>Portunoidea</taxon>
        <taxon>Portunidae</taxon>
        <taxon>Portuninae</taxon>
        <taxon>Portunus</taxon>
    </lineage>
</organism>
<evidence type="ECO:0000313" key="2">
    <source>
        <dbReference type="Proteomes" id="UP000324222"/>
    </source>
</evidence>
<dbReference type="AlphaFoldDB" id="A0A5B7DM67"/>
<proteinExistence type="predicted"/>
<evidence type="ECO:0000313" key="1">
    <source>
        <dbReference type="EMBL" id="MPC22189.1"/>
    </source>
</evidence>
<comment type="caution">
    <text evidence="1">The sequence shown here is derived from an EMBL/GenBank/DDBJ whole genome shotgun (WGS) entry which is preliminary data.</text>
</comment>
<protein>
    <submittedName>
        <fullName evidence="1">Uncharacterized protein</fullName>
    </submittedName>
</protein>
<sequence length="130" mass="14226">MHVRTSRSAPSSTNTSLGRIRGWPLPTRQCTSVPDNKLWLREVSSVFSATETATSQMLHTSFPSLSLVTQNGLASARHLSFEHCRSCLMFLGFGKVFKAAIGLNAILKSSQRREGLPEKLKVNGATPINL</sequence>
<dbReference type="Proteomes" id="UP000324222">
    <property type="component" value="Unassembled WGS sequence"/>
</dbReference>
<name>A0A5B7DM67_PORTR</name>
<accession>A0A5B7DM67</accession>
<gene>
    <name evidence="1" type="ORF">E2C01_015198</name>
</gene>
<reference evidence="1 2" key="1">
    <citation type="submission" date="2019-05" db="EMBL/GenBank/DDBJ databases">
        <title>Another draft genome of Portunus trituberculatus and its Hox gene families provides insights of decapod evolution.</title>
        <authorList>
            <person name="Jeong J.-H."/>
            <person name="Song I."/>
            <person name="Kim S."/>
            <person name="Choi T."/>
            <person name="Kim D."/>
            <person name="Ryu S."/>
            <person name="Kim W."/>
        </authorList>
    </citation>
    <scope>NUCLEOTIDE SEQUENCE [LARGE SCALE GENOMIC DNA]</scope>
    <source>
        <tissue evidence="1">Muscle</tissue>
    </source>
</reference>
<dbReference type="EMBL" id="VSRR010001059">
    <property type="protein sequence ID" value="MPC22189.1"/>
    <property type="molecule type" value="Genomic_DNA"/>
</dbReference>
<keyword evidence="2" id="KW-1185">Reference proteome</keyword>